<evidence type="ECO:0000313" key="1">
    <source>
        <dbReference type="EMBL" id="TFD27346.1"/>
    </source>
</evidence>
<keyword evidence="2" id="KW-1185">Reference proteome</keyword>
<name>A0A4R8ZIX5_9MICO</name>
<protein>
    <submittedName>
        <fullName evidence="1">Uncharacterized protein</fullName>
    </submittedName>
</protein>
<gene>
    <name evidence="1" type="ORF">E3T27_06210</name>
</gene>
<comment type="caution">
    <text evidence="1">The sequence shown here is derived from an EMBL/GenBank/DDBJ whole genome shotgun (WGS) entry which is preliminary data.</text>
</comment>
<dbReference type="EMBL" id="SOGT01000006">
    <property type="protein sequence ID" value="TFD27346.1"/>
    <property type="molecule type" value="Genomic_DNA"/>
</dbReference>
<dbReference type="RefSeq" id="WP_134571934.1">
    <property type="nucleotide sequence ID" value="NZ_SOGT01000006.1"/>
</dbReference>
<dbReference type="OrthoDB" id="4965851at2"/>
<sequence>MKNDPTRLRLRDELRQLRRGNGNLSADRIAVSEELVNVIGMGSAEQAYATFIDMLKRYAIEPEGDIRAYLETCGVGLDGDTLNERLDAYAAVHFVDPRTALRRSDRGADKLATIFRDEILFNRPWGNIVLYQFGDLVNVSIALHIDPHAEYKPPVVWINDAELEGLAFEFKDTGAPTGYRRALEHIDGHELRRDKQWLFKIDVNWRMPVWPQWVLGAQLADNRLVVKLQTQRNFMTEATISWGGAVEATMPAVGESFRSFTTNGGGDQ</sequence>
<evidence type="ECO:0000313" key="2">
    <source>
        <dbReference type="Proteomes" id="UP000298424"/>
    </source>
</evidence>
<accession>A0A4R8ZIX5</accession>
<proteinExistence type="predicted"/>
<organism evidence="1 2">
    <name type="scientific">Cryobacterium lyxosi</name>
    <dbReference type="NCBI Taxonomy" id="1259228"/>
    <lineage>
        <taxon>Bacteria</taxon>
        <taxon>Bacillati</taxon>
        <taxon>Actinomycetota</taxon>
        <taxon>Actinomycetes</taxon>
        <taxon>Micrococcales</taxon>
        <taxon>Microbacteriaceae</taxon>
        <taxon>Cryobacterium</taxon>
    </lineage>
</organism>
<reference evidence="1 2" key="1">
    <citation type="submission" date="2019-03" db="EMBL/GenBank/DDBJ databases">
        <title>Genomics of glacier-inhabiting Cryobacterium strains.</title>
        <authorList>
            <person name="Liu Q."/>
            <person name="Xin Y.-H."/>
        </authorList>
    </citation>
    <scope>NUCLEOTIDE SEQUENCE [LARGE SCALE GENOMIC DNA]</scope>
    <source>
        <strain evidence="1 2">TMT1-1</strain>
    </source>
</reference>
<dbReference type="Proteomes" id="UP000298424">
    <property type="component" value="Unassembled WGS sequence"/>
</dbReference>
<dbReference type="AlphaFoldDB" id="A0A4R8ZIX5"/>